<dbReference type="OrthoDB" id="9803461at2"/>
<evidence type="ECO:0000256" key="3">
    <source>
        <dbReference type="ARBA" id="ARBA00022801"/>
    </source>
</evidence>
<evidence type="ECO:0000256" key="6">
    <source>
        <dbReference type="RuleBase" id="RU361167"/>
    </source>
</evidence>
<dbReference type="Gene3D" id="1.50.10.10">
    <property type="match status" value="1"/>
</dbReference>
<dbReference type="SUPFAM" id="SSF48208">
    <property type="entry name" value="Six-hairpin glycosidases"/>
    <property type="match status" value="1"/>
</dbReference>
<dbReference type="PROSITE" id="PS00812">
    <property type="entry name" value="GLYCOSYL_HYDROL_F8"/>
    <property type="match status" value="1"/>
</dbReference>
<dbReference type="EMBL" id="AZEG01000016">
    <property type="protein sequence ID" value="KRL37088.1"/>
    <property type="molecule type" value="Genomic_DNA"/>
</dbReference>
<dbReference type="STRING" id="1423812.FD20_GL000690"/>
<dbReference type="GO" id="GO:0004553">
    <property type="term" value="F:hydrolase activity, hydrolyzing O-glycosyl compounds"/>
    <property type="evidence" value="ECO:0007669"/>
    <property type="project" value="InterPro"/>
</dbReference>
<dbReference type="PATRIC" id="fig|1423812.3.peg.750"/>
<feature type="active site" description="Nucleophile" evidence="5">
    <location>
        <position position="134"/>
    </location>
</feature>
<keyword evidence="2" id="KW-0732">Signal</keyword>
<dbReference type="InterPro" id="IPR019834">
    <property type="entry name" value="Glyco_hydro_8_CS"/>
</dbReference>
<keyword evidence="7" id="KW-1133">Transmembrane helix</keyword>
<keyword evidence="7" id="KW-0472">Membrane</keyword>
<dbReference type="InterPro" id="IPR002037">
    <property type="entry name" value="Glyco_hydro_8"/>
</dbReference>
<comment type="similarity">
    <text evidence="1 6">Belongs to the glycosyl hydrolase 8 (cellulase D) family.</text>
</comment>
<evidence type="ECO:0000256" key="1">
    <source>
        <dbReference type="ARBA" id="ARBA00009209"/>
    </source>
</evidence>
<accession>A0A0R1PWW1</accession>
<dbReference type="RefSeq" id="WP_057737646.1">
    <property type="nucleotide sequence ID" value="NZ_AZEG01000016.1"/>
</dbReference>
<keyword evidence="9" id="KW-1185">Reference proteome</keyword>
<dbReference type="Pfam" id="PF01270">
    <property type="entry name" value="Glyco_hydro_8"/>
    <property type="match status" value="1"/>
</dbReference>
<name>A0A0R1PWW1_9LACO</name>
<reference evidence="8 9" key="1">
    <citation type="journal article" date="2015" name="Genome Announc.">
        <title>Expanding the biotechnology potential of lactobacilli through comparative genomics of 213 strains and associated genera.</title>
        <authorList>
            <person name="Sun Z."/>
            <person name="Harris H.M."/>
            <person name="McCann A."/>
            <person name="Guo C."/>
            <person name="Argimon S."/>
            <person name="Zhang W."/>
            <person name="Yang X."/>
            <person name="Jeffery I.B."/>
            <person name="Cooney J.C."/>
            <person name="Kagawa T.F."/>
            <person name="Liu W."/>
            <person name="Song Y."/>
            <person name="Salvetti E."/>
            <person name="Wrobel A."/>
            <person name="Rasinkangas P."/>
            <person name="Parkhill J."/>
            <person name="Rea M.C."/>
            <person name="O'Sullivan O."/>
            <person name="Ritari J."/>
            <person name="Douillard F.P."/>
            <person name="Paul Ross R."/>
            <person name="Yang R."/>
            <person name="Briner A.E."/>
            <person name="Felis G.E."/>
            <person name="de Vos W.M."/>
            <person name="Barrangou R."/>
            <person name="Klaenhammer T.R."/>
            <person name="Caufield P.W."/>
            <person name="Cui Y."/>
            <person name="Zhang H."/>
            <person name="O'Toole P.W."/>
        </authorList>
    </citation>
    <scope>NUCLEOTIDE SEQUENCE [LARGE SCALE GENOMIC DNA]</scope>
    <source>
        <strain evidence="8 9">DSM 19971</strain>
    </source>
</reference>
<dbReference type="PRINTS" id="PR00735">
    <property type="entry name" value="GLHYDRLASE8"/>
</dbReference>
<dbReference type="Proteomes" id="UP000051155">
    <property type="component" value="Unassembled WGS sequence"/>
</dbReference>
<keyword evidence="7" id="KW-0812">Transmembrane</keyword>
<evidence type="ECO:0000256" key="5">
    <source>
        <dbReference type="PROSITE-ProRule" id="PRU10058"/>
    </source>
</evidence>
<dbReference type="GO" id="GO:0000272">
    <property type="term" value="P:polysaccharide catabolic process"/>
    <property type="evidence" value="ECO:0007669"/>
    <property type="project" value="UniProtKB-KW"/>
</dbReference>
<evidence type="ECO:0000313" key="9">
    <source>
        <dbReference type="Proteomes" id="UP000051155"/>
    </source>
</evidence>
<dbReference type="EC" id="3.2.1.-" evidence="6"/>
<gene>
    <name evidence="8" type="ORF">FD20_GL000690</name>
</gene>
<proteinExistence type="inferred from homology"/>
<dbReference type="AlphaFoldDB" id="A0A0R1PWW1"/>
<evidence type="ECO:0000256" key="4">
    <source>
        <dbReference type="ARBA" id="ARBA00023295"/>
    </source>
</evidence>
<dbReference type="InterPro" id="IPR012341">
    <property type="entry name" value="6hp_glycosidase-like_sf"/>
</dbReference>
<evidence type="ECO:0000256" key="2">
    <source>
        <dbReference type="ARBA" id="ARBA00022729"/>
    </source>
</evidence>
<protein>
    <recommendedName>
        <fullName evidence="6">Glucanase</fullName>
        <ecNumber evidence="6">3.2.1.-</ecNumber>
    </recommendedName>
</protein>
<comment type="caution">
    <text evidence="8">The sequence shown here is derived from an EMBL/GenBank/DDBJ whole genome shotgun (WGS) entry which is preliminary data.</text>
</comment>
<keyword evidence="3 6" id="KW-0378">Hydrolase</keyword>
<dbReference type="InterPro" id="IPR008928">
    <property type="entry name" value="6-hairpin_glycosidase_sf"/>
</dbReference>
<organism evidence="8 9">
    <name type="scientific">Liquorilactobacillus uvarum DSM 19971</name>
    <dbReference type="NCBI Taxonomy" id="1423812"/>
    <lineage>
        <taxon>Bacteria</taxon>
        <taxon>Bacillati</taxon>
        <taxon>Bacillota</taxon>
        <taxon>Bacilli</taxon>
        <taxon>Lactobacillales</taxon>
        <taxon>Lactobacillaceae</taxon>
        <taxon>Liquorilactobacillus</taxon>
    </lineage>
</organism>
<keyword evidence="6" id="KW-0624">Polysaccharide degradation</keyword>
<keyword evidence="4 6" id="KW-0326">Glycosidase</keyword>
<keyword evidence="6" id="KW-0119">Carbohydrate metabolism</keyword>
<evidence type="ECO:0000256" key="7">
    <source>
        <dbReference type="SAM" id="Phobius"/>
    </source>
</evidence>
<evidence type="ECO:0000313" key="8">
    <source>
        <dbReference type="EMBL" id="KRL37088.1"/>
    </source>
</evidence>
<sequence>MKKTILNYVLFSSILLIFIGILIFVRISSLKNIEKNLYDQWRTAFFVPDKLDKNAAYIQTQKSRNNAVVLSEGQGYGLLLTVKAAEQGYTTQKDFTKLYNYYLKNRDSGTELMSWKQRTSQNGVVKKFKNSATDGDIYIAYALIKAGKLWPNKAKIYNKQAEKVLNDLLKYDYNNKTKSLTVGNWATNSTEYNKLLRTSDVLPAQFDEFYYFSRNGKWLTIKDSMMQSLKSLSSRNKTGLIPDFAWVKGSIAIPVSPKTVSSKYDGDYYYNACRIPYNLAQSKDKTSQRVLNKLMKFFMTKDYITGGYKLNGNNLNDYQSASFAAPILYAALRNQNFNKLLQQEKYIFMQKLDPNSYYQSTMVVLTAMNGLKNN</sequence>
<feature type="transmembrane region" description="Helical" evidence="7">
    <location>
        <begin position="6"/>
        <end position="25"/>
    </location>
</feature>